<feature type="region of interest" description="Disordered" evidence="1">
    <location>
        <begin position="1"/>
        <end position="30"/>
    </location>
</feature>
<dbReference type="EMBL" id="JXTC01000366">
    <property type="protein sequence ID" value="PON60283.1"/>
    <property type="molecule type" value="Genomic_DNA"/>
</dbReference>
<keyword evidence="3" id="KW-1185">Reference proteome</keyword>
<protein>
    <submittedName>
        <fullName evidence="2">Uncharacterized protein</fullName>
    </submittedName>
</protein>
<reference evidence="3" key="1">
    <citation type="submission" date="2016-06" db="EMBL/GenBank/DDBJ databases">
        <title>Parallel loss of symbiosis genes in relatives of nitrogen-fixing non-legume Parasponia.</title>
        <authorList>
            <person name="Van Velzen R."/>
            <person name="Holmer R."/>
            <person name="Bu F."/>
            <person name="Rutten L."/>
            <person name="Van Zeijl A."/>
            <person name="Liu W."/>
            <person name="Santuari L."/>
            <person name="Cao Q."/>
            <person name="Sharma T."/>
            <person name="Shen D."/>
            <person name="Roswanjaya Y."/>
            <person name="Wardhani T."/>
            <person name="Kalhor M.S."/>
            <person name="Jansen J."/>
            <person name="Van den Hoogen J."/>
            <person name="Gungor B."/>
            <person name="Hartog M."/>
            <person name="Hontelez J."/>
            <person name="Verver J."/>
            <person name="Yang W.-C."/>
            <person name="Schijlen E."/>
            <person name="Repin R."/>
            <person name="Schilthuizen M."/>
            <person name="Schranz E."/>
            <person name="Heidstra R."/>
            <person name="Miyata K."/>
            <person name="Fedorova E."/>
            <person name="Kohlen W."/>
            <person name="Bisseling T."/>
            <person name="Smit S."/>
            <person name="Geurts R."/>
        </authorList>
    </citation>
    <scope>NUCLEOTIDE SEQUENCE [LARGE SCALE GENOMIC DNA]</scope>
    <source>
        <strain evidence="3">cv. RG33-2</strain>
    </source>
</reference>
<name>A0A2P5CGW0_TREOI</name>
<evidence type="ECO:0000313" key="3">
    <source>
        <dbReference type="Proteomes" id="UP000237000"/>
    </source>
</evidence>
<dbReference type="AlphaFoldDB" id="A0A2P5CGW0"/>
<comment type="caution">
    <text evidence="2">The sequence shown here is derived from an EMBL/GenBank/DDBJ whole genome shotgun (WGS) entry which is preliminary data.</text>
</comment>
<evidence type="ECO:0000256" key="1">
    <source>
        <dbReference type="SAM" id="MobiDB-lite"/>
    </source>
</evidence>
<dbReference type="Proteomes" id="UP000237000">
    <property type="component" value="Unassembled WGS sequence"/>
</dbReference>
<gene>
    <name evidence="2" type="ORF">TorRG33x02_285050</name>
</gene>
<accession>A0A2P5CGW0</accession>
<proteinExistence type="predicted"/>
<evidence type="ECO:0000313" key="2">
    <source>
        <dbReference type="EMBL" id="PON60283.1"/>
    </source>
</evidence>
<feature type="compositionally biased region" description="Low complexity" evidence="1">
    <location>
        <begin position="9"/>
        <end position="20"/>
    </location>
</feature>
<sequence length="58" mass="6320">MQKNLAMMSFSSVSHGHSSSTQIHHQPPLPLITIGTTSTTLLVQEPLSQMAPPSHRRS</sequence>
<organism evidence="2 3">
    <name type="scientific">Trema orientale</name>
    <name type="common">Charcoal tree</name>
    <name type="synonym">Celtis orientalis</name>
    <dbReference type="NCBI Taxonomy" id="63057"/>
    <lineage>
        <taxon>Eukaryota</taxon>
        <taxon>Viridiplantae</taxon>
        <taxon>Streptophyta</taxon>
        <taxon>Embryophyta</taxon>
        <taxon>Tracheophyta</taxon>
        <taxon>Spermatophyta</taxon>
        <taxon>Magnoliopsida</taxon>
        <taxon>eudicotyledons</taxon>
        <taxon>Gunneridae</taxon>
        <taxon>Pentapetalae</taxon>
        <taxon>rosids</taxon>
        <taxon>fabids</taxon>
        <taxon>Rosales</taxon>
        <taxon>Cannabaceae</taxon>
        <taxon>Trema</taxon>
    </lineage>
</organism>
<dbReference type="InParanoid" id="A0A2P5CGW0"/>